<dbReference type="SMART" id="SM00409">
    <property type="entry name" value="IG"/>
    <property type="match status" value="2"/>
</dbReference>
<keyword evidence="14" id="KW-0812">Transmembrane</keyword>
<evidence type="ECO:0000256" key="3">
    <source>
        <dbReference type="ARBA" id="ARBA00022734"/>
    </source>
</evidence>
<evidence type="ECO:0000256" key="2">
    <source>
        <dbReference type="ARBA" id="ARBA00022475"/>
    </source>
</evidence>
<dbReference type="AlphaFoldDB" id="A0A091DCX0"/>
<dbReference type="PANTHER" id="PTHR11640:SF31">
    <property type="entry name" value="IRREGULAR CHIASM C-ROUGHEST PROTEIN-RELATED"/>
    <property type="match status" value="1"/>
</dbReference>
<dbReference type="GO" id="GO:0005789">
    <property type="term" value="C:endoplasmic reticulum membrane"/>
    <property type="evidence" value="ECO:0007669"/>
    <property type="project" value="UniProtKB-SubCell"/>
</dbReference>
<evidence type="ECO:0000256" key="5">
    <source>
        <dbReference type="ARBA" id="ARBA00023035"/>
    </source>
</evidence>
<evidence type="ECO:0000313" key="18">
    <source>
        <dbReference type="Proteomes" id="UP000028990"/>
    </source>
</evidence>
<accession>A0A091DCX0</accession>
<feature type="transmembrane region" description="Helical" evidence="14">
    <location>
        <begin position="210"/>
        <end position="231"/>
    </location>
</feature>
<dbReference type="FunFam" id="2.60.40.10:FF:000387">
    <property type="entry name" value="Neuroplastin b"/>
    <property type="match status" value="1"/>
</dbReference>
<keyword evidence="9" id="KW-0325">Glycoprotein</keyword>
<dbReference type="GO" id="GO:0098609">
    <property type="term" value="P:cell-cell adhesion"/>
    <property type="evidence" value="ECO:0007669"/>
    <property type="project" value="TreeGrafter"/>
</dbReference>
<keyword evidence="10" id="KW-0393">Immunoglobulin domain</keyword>
<feature type="region of interest" description="Disordered" evidence="13">
    <location>
        <begin position="237"/>
        <end position="271"/>
    </location>
</feature>
<sequence length="271" mass="29494">MAASLLLALGLMLLDVQGATAAEDDIQATVSDVGSQVHLTCLMNRSDVTVTGHQWLRDGKVLKEDQLPDLHTEYQVNKEDSAGKYECVFLPKPLGSTTINMLVPGPPIVKAAKKSEHASEGETITLVCKSDSYPPVSSWIWYKMSDSGYQVITNGSQSKFSVSSSETRSELHIKDLDMTLDPGTYACNSTSSEGTGHATITLRVRSHLAALWPFLGIVAEVLVLVTIIFIYEKRRKPDEPLDDDDAGSVPLKGNAPHVNDKGKNVRQRNAT</sequence>
<keyword evidence="8" id="KW-0675">Receptor</keyword>
<proteinExistence type="predicted"/>
<evidence type="ECO:0000256" key="12">
    <source>
        <dbReference type="ARBA" id="ARBA00023876"/>
    </source>
</evidence>
<evidence type="ECO:0000256" key="6">
    <source>
        <dbReference type="ARBA" id="ARBA00023136"/>
    </source>
</evidence>
<dbReference type="GO" id="GO:0005911">
    <property type="term" value="C:cell-cell junction"/>
    <property type="evidence" value="ECO:0007669"/>
    <property type="project" value="TreeGrafter"/>
</dbReference>
<feature type="domain" description="Ig-like" evidence="16">
    <location>
        <begin position="34"/>
        <end position="87"/>
    </location>
</feature>
<reference evidence="17 18" key="1">
    <citation type="submission" date="2013-11" db="EMBL/GenBank/DDBJ databases">
        <title>The Damaraland mole rat (Fukomys damarensis) genome and evolution of African mole rats.</title>
        <authorList>
            <person name="Gladyshev V.N."/>
            <person name="Fang X."/>
        </authorList>
    </citation>
    <scope>NUCLEOTIDE SEQUENCE [LARGE SCALE GENOMIC DNA]</scope>
    <source>
        <tissue evidence="17">Liver</tissue>
    </source>
</reference>
<protein>
    <recommendedName>
        <fullName evidence="12">Basigin</fullName>
    </recommendedName>
</protein>
<dbReference type="InterPro" id="IPR007110">
    <property type="entry name" value="Ig-like_dom"/>
</dbReference>
<keyword evidence="14" id="KW-1133">Transmembrane helix</keyword>
<organism evidence="17 18">
    <name type="scientific">Fukomys damarensis</name>
    <name type="common">Damaraland mole rat</name>
    <name type="synonym">Cryptomys damarensis</name>
    <dbReference type="NCBI Taxonomy" id="885580"/>
    <lineage>
        <taxon>Eukaryota</taxon>
        <taxon>Metazoa</taxon>
        <taxon>Chordata</taxon>
        <taxon>Craniata</taxon>
        <taxon>Vertebrata</taxon>
        <taxon>Euteleostomi</taxon>
        <taxon>Mammalia</taxon>
        <taxon>Eutheria</taxon>
        <taxon>Euarchontoglires</taxon>
        <taxon>Glires</taxon>
        <taxon>Rodentia</taxon>
        <taxon>Hystricomorpha</taxon>
        <taxon>Bathyergidae</taxon>
        <taxon>Fukomys</taxon>
    </lineage>
</organism>
<evidence type="ECO:0000256" key="1">
    <source>
        <dbReference type="ARBA" id="ARBA00004115"/>
    </source>
</evidence>
<dbReference type="STRING" id="885580.ENSFDAP00000016441"/>
<keyword evidence="5" id="KW-0465">Mannose-binding</keyword>
<evidence type="ECO:0000256" key="8">
    <source>
        <dbReference type="ARBA" id="ARBA00023170"/>
    </source>
</evidence>
<keyword evidence="4" id="KW-0256">Endoplasmic reticulum</keyword>
<dbReference type="PROSITE" id="PS50835">
    <property type="entry name" value="IG_LIKE"/>
    <property type="match status" value="2"/>
</dbReference>
<evidence type="ECO:0000256" key="14">
    <source>
        <dbReference type="SAM" id="Phobius"/>
    </source>
</evidence>
<evidence type="ECO:0000256" key="7">
    <source>
        <dbReference type="ARBA" id="ARBA00023157"/>
    </source>
</evidence>
<dbReference type="InterPro" id="IPR013783">
    <property type="entry name" value="Ig-like_fold"/>
</dbReference>
<dbReference type="GO" id="GO:0050839">
    <property type="term" value="F:cell adhesion molecule binding"/>
    <property type="evidence" value="ECO:0007669"/>
    <property type="project" value="TreeGrafter"/>
</dbReference>
<evidence type="ECO:0000256" key="4">
    <source>
        <dbReference type="ARBA" id="ARBA00022824"/>
    </source>
</evidence>
<dbReference type="Pfam" id="PF13927">
    <property type="entry name" value="Ig_3"/>
    <property type="match status" value="1"/>
</dbReference>
<dbReference type="InterPro" id="IPR051275">
    <property type="entry name" value="Cell_adhesion_signaling"/>
</dbReference>
<keyword evidence="15" id="KW-0732">Signal</keyword>
<dbReference type="SUPFAM" id="SSF48726">
    <property type="entry name" value="Immunoglobulin"/>
    <property type="match status" value="2"/>
</dbReference>
<dbReference type="FunFam" id="2.60.40.10:FF:001329">
    <property type="entry name" value="Basigin"/>
    <property type="match status" value="1"/>
</dbReference>
<keyword evidence="2" id="KW-1003">Cell membrane</keyword>
<evidence type="ECO:0000256" key="10">
    <source>
        <dbReference type="ARBA" id="ARBA00023319"/>
    </source>
</evidence>
<feature type="signal peptide" evidence="15">
    <location>
        <begin position="1"/>
        <end position="21"/>
    </location>
</feature>
<evidence type="ECO:0000256" key="15">
    <source>
        <dbReference type="SAM" id="SignalP"/>
    </source>
</evidence>
<keyword evidence="18" id="KW-1185">Reference proteome</keyword>
<comment type="subcellular location">
    <subcellularLocation>
        <location evidence="11">Basolateral cell membrane</location>
        <topology evidence="11">Single-pass type I membrane protein</topology>
    </subcellularLocation>
    <subcellularLocation>
        <location evidence="1">Endoplasmic reticulum membrane</location>
        <topology evidence="1">Single-pass type I membrane protein</topology>
    </subcellularLocation>
</comment>
<dbReference type="GO" id="GO:0016323">
    <property type="term" value="C:basolateral plasma membrane"/>
    <property type="evidence" value="ECO:0007669"/>
    <property type="project" value="UniProtKB-SubCell"/>
</dbReference>
<evidence type="ECO:0000256" key="13">
    <source>
        <dbReference type="SAM" id="MobiDB-lite"/>
    </source>
</evidence>
<dbReference type="PANTHER" id="PTHR11640">
    <property type="entry name" value="NEPHRIN"/>
    <property type="match status" value="1"/>
</dbReference>
<dbReference type="PRINTS" id="PR01856">
    <property type="entry name" value="BASIGIN"/>
</dbReference>
<dbReference type="Gene3D" id="2.60.40.10">
    <property type="entry name" value="Immunoglobulins"/>
    <property type="match status" value="2"/>
</dbReference>
<dbReference type="EMBL" id="KN122676">
    <property type="protein sequence ID" value="KFO28927.1"/>
    <property type="molecule type" value="Genomic_DNA"/>
</dbReference>
<name>A0A091DCX0_FUKDA</name>
<feature type="domain" description="Ig-like" evidence="16">
    <location>
        <begin position="106"/>
        <end position="201"/>
    </location>
</feature>
<keyword evidence="7" id="KW-1015">Disulfide bond</keyword>
<evidence type="ECO:0000256" key="11">
    <source>
        <dbReference type="ARBA" id="ARBA00023768"/>
    </source>
</evidence>
<evidence type="ECO:0000259" key="16">
    <source>
        <dbReference type="PROSITE" id="PS50835"/>
    </source>
</evidence>
<dbReference type="InterPro" id="IPR036179">
    <property type="entry name" value="Ig-like_dom_sf"/>
</dbReference>
<gene>
    <name evidence="17" type="ORF">H920_09870</name>
</gene>
<feature type="chain" id="PRO_5001871527" description="Basigin" evidence="15">
    <location>
        <begin position="22"/>
        <end position="271"/>
    </location>
</feature>
<evidence type="ECO:0000256" key="9">
    <source>
        <dbReference type="ARBA" id="ARBA00023180"/>
    </source>
</evidence>
<dbReference type="InterPro" id="IPR003599">
    <property type="entry name" value="Ig_sub"/>
</dbReference>
<dbReference type="GO" id="GO:0005537">
    <property type="term" value="F:D-mannose binding"/>
    <property type="evidence" value="ECO:0007669"/>
    <property type="project" value="UniProtKB-KW"/>
</dbReference>
<dbReference type="eggNOG" id="ENOG502QPKN">
    <property type="taxonomic scope" value="Eukaryota"/>
</dbReference>
<keyword evidence="6 14" id="KW-0472">Membrane</keyword>
<keyword evidence="3" id="KW-0430">Lectin</keyword>
<dbReference type="Proteomes" id="UP000028990">
    <property type="component" value="Unassembled WGS sequence"/>
</dbReference>
<evidence type="ECO:0000313" key="17">
    <source>
        <dbReference type="EMBL" id="KFO28927.1"/>
    </source>
</evidence>